<sequence>MGFELGFNQPLLFLPEPFNGIGIQANYTYSDSEFDEDVGDNGFGFPGSSKNNFNSILYFEKDDFGVRLSYIFRDDYFRNLPGQGAQAANSRAVFTESDERLNINASYDLTEKLSVFIDVNNITEEGRRDFFQEKSTFNGSFNRERTVTVGITGRL</sequence>
<dbReference type="STRING" id="1129794.C427_2306"/>
<name>M4RLA9_9ALTE</name>
<evidence type="ECO:0000313" key="5">
    <source>
        <dbReference type="EMBL" id="AGH44415.1"/>
    </source>
</evidence>
<dbReference type="PANTHER" id="PTHR40980:SF3">
    <property type="entry name" value="TONB-DEPENDENT RECEPTOR-LIKE BETA-BARREL DOMAIN-CONTAINING PROTEIN"/>
    <property type="match status" value="1"/>
</dbReference>
<organism evidence="5 6">
    <name type="scientific">Paraglaciecola psychrophila 170</name>
    <dbReference type="NCBI Taxonomy" id="1129794"/>
    <lineage>
        <taxon>Bacteria</taxon>
        <taxon>Pseudomonadati</taxon>
        <taxon>Pseudomonadota</taxon>
        <taxon>Gammaproteobacteria</taxon>
        <taxon>Alteromonadales</taxon>
        <taxon>Alteromonadaceae</taxon>
        <taxon>Paraglaciecola</taxon>
    </lineage>
</organism>
<dbReference type="HOGENOM" id="CLU_1693797_0_0_6"/>
<protein>
    <recommendedName>
        <fullName evidence="4">TonB-dependent receptor-like beta-barrel domain-containing protein</fullName>
    </recommendedName>
</protein>
<keyword evidence="3" id="KW-0998">Cell outer membrane</keyword>
<evidence type="ECO:0000259" key="4">
    <source>
        <dbReference type="Pfam" id="PF00593"/>
    </source>
</evidence>
<proteinExistence type="predicted"/>
<dbReference type="Gene3D" id="2.40.170.20">
    <property type="entry name" value="TonB-dependent receptor, beta-barrel domain"/>
    <property type="match status" value="1"/>
</dbReference>
<keyword evidence="6" id="KW-1185">Reference proteome</keyword>
<evidence type="ECO:0000256" key="3">
    <source>
        <dbReference type="ARBA" id="ARBA00023237"/>
    </source>
</evidence>
<accession>M4RLA9</accession>
<comment type="subcellular location">
    <subcellularLocation>
        <location evidence="1">Cell outer membrane</location>
    </subcellularLocation>
</comment>
<keyword evidence="2" id="KW-0472">Membrane</keyword>
<reference evidence="5 6" key="1">
    <citation type="journal article" date="2013" name="Genome Announc.">
        <title>Complete Genome Sequence of Glaciecola psychrophila Strain 170T.</title>
        <authorList>
            <person name="Yin J."/>
            <person name="Chen J."/>
            <person name="Liu G."/>
            <person name="Yu Y."/>
            <person name="Song L."/>
            <person name="Wang X."/>
            <person name="Qu X."/>
        </authorList>
    </citation>
    <scope>NUCLEOTIDE SEQUENCE [LARGE SCALE GENOMIC DNA]</scope>
    <source>
        <strain evidence="5 6">170</strain>
    </source>
</reference>
<feature type="domain" description="TonB-dependent receptor-like beta-barrel" evidence="4">
    <location>
        <begin position="2"/>
        <end position="122"/>
    </location>
</feature>
<evidence type="ECO:0000256" key="1">
    <source>
        <dbReference type="ARBA" id="ARBA00004442"/>
    </source>
</evidence>
<dbReference type="AlphaFoldDB" id="M4RLA9"/>
<evidence type="ECO:0000313" key="6">
    <source>
        <dbReference type="Proteomes" id="UP000011864"/>
    </source>
</evidence>
<dbReference type="Pfam" id="PF00593">
    <property type="entry name" value="TonB_dep_Rec_b-barrel"/>
    <property type="match status" value="1"/>
</dbReference>
<evidence type="ECO:0000256" key="2">
    <source>
        <dbReference type="ARBA" id="ARBA00023136"/>
    </source>
</evidence>
<dbReference type="GO" id="GO:0009279">
    <property type="term" value="C:cell outer membrane"/>
    <property type="evidence" value="ECO:0007669"/>
    <property type="project" value="UniProtKB-SubCell"/>
</dbReference>
<dbReference type="InterPro" id="IPR000531">
    <property type="entry name" value="Beta-barrel_TonB"/>
</dbReference>
<dbReference type="PANTHER" id="PTHR40980">
    <property type="entry name" value="PLUG DOMAIN-CONTAINING PROTEIN"/>
    <property type="match status" value="1"/>
</dbReference>
<dbReference type="RefSeq" id="WP_015430744.1">
    <property type="nucleotide sequence ID" value="NC_020514.1"/>
</dbReference>
<dbReference type="EMBL" id="CP003837">
    <property type="protein sequence ID" value="AGH44415.1"/>
    <property type="molecule type" value="Genomic_DNA"/>
</dbReference>
<dbReference type="Proteomes" id="UP000011864">
    <property type="component" value="Chromosome"/>
</dbReference>
<dbReference type="SUPFAM" id="SSF56935">
    <property type="entry name" value="Porins"/>
    <property type="match status" value="1"/>
</dbReference>
<dbReference type="eggNOG" id="COG4771">
    <property type="taxonomic scope" value="Bacteria"/>
</dbReference>
<dbReference type="PATRIC" id="fig|1129794.4.peg.2282"/>
<gene>
    <name evidence="5" type="ORF">C427_2306</name>
</gene>
<dbReference type="InterPro" id="IPR036942">
    <property type="entry name" value="Beta-barrel_TonB_sf"/>
</dbReference>
<dbReference type="KEGG" id="gps:C427_2306"/>